<accession>A0A6P4AWW8</accession>
<dbReference type="PANTHER" id="PTHR35722:SF1">
    <property type="entry name" value="MAL D 1-ASSOCIATED PROTEIN"/>
    <property type="match status" value="1"/>
</dbReference>
<dbReference type="RefSeq" id="XP_015900404.1">
    <property type="nucleotide sequence ID" value="XM_016044918.2"/>
</dbReference>
<sequence>MGWLWKDKSEDAVTSPDNAVTSPESDVSTDQNPNTSNLEYRSKTVWKSKCRTEEVEPGKFVMKCVNSKDITSYRCGRLVKVNSNVEHTEEDVTEQVLKGSLSTGPRPVQINESEYVFTGPLCRLVGAAKEIKDRIFG</sequence>
<feature type="compositionally biased region" description="Basic and acidic residues" evidence="1">
    <location>
        <begin position="1"/>
        <end position="11"/>
    </location>
</feature>
<dbReference type="GeneID" id="107433619"/>
<organism evidence="3">
    <name type="scientific">Ziziphus jujuba</name>
    <name type="common">Chinese jujube</name>
    <name type="synonym">Ziziphus sativa</name>
    <dbReference type="NCBI Taxonomy" id="326968"/>
    <lineage>
        <taxon>Eukaryota</taxon>
        <taxon>Viridiplantae</taxon>
        <taxon>Streptophyta</taxon>
        <taxon>Embryophyta</taxon>
        <taxon>Tracheophyta</taxon>
        <taxon>Spermatophyta</taxon>
        <taxon>Magnoliopsida</taxon>
        <taxon>eudicotyledons</taxon>
        <taxon>Gunneridae</taxon>
        <taxon>Pentapetalae</taxon>
        <taxon>rosids</taxon>
        <taxon>fabids</taxon>
        <taxon>Rosales</taxon>
        <taxon>Rhamnaceae</taxon>
        <taxon>Paliureae</taxon>
        <taxon>Ziziphus</taxon>
    </lineage>
</organism>
<dbReference type="InterPro" id="IPR053346">
    <property type="entry name" value="Fra_a_1-associated"/>
</dbReference>
<name>A0A6P4AWW8_ZIZJJ</name>
<dbReference type="AlphaFoldDB" id="A0A6P4AWW8"/>
<dbReference type="PANTHER" id="PTHR35722">
    <property type="entry name" value="MAL D 1-ASSOCIATED PROTEIN"/>
    <property type="match status" value="1"/>
</dbReference>
<evidence type="ECO:0000313" key="3">
    <source>
        <dbReference type="RefSeq" id="XP_015900404.1"/>
    </source>
</evidence>
<evidence type="ECO:0000256" key="1">
    <source>
        <dbReference type="SAM" id="MobiDB-lite"/>
    </source>
</evidence>
<dbReference type="Proteomes" id="UP001652623">
    <property type="component" value="Chromosome 11"/>
</dbReference>
<reference evidence="3" key="1">
    <citation type="submission" date="2022-04" db="UniProtKB">
        <authorList>
            <consortium name="RefSeq"/>
        </authorList>
    </citation>
    <scope>IDENTIFICATION</scope>
    <source>
        <tissue evidence="3">In vitro plantlets</tissue>
    </source>
</reference>
<gene>
    <name evidence="3" type="primary">LOC107433619</name>
</gene>
<proteinExistence type="predicted"/>
<feature type="region of interest" description="Disordered" evidence="1">
    <location>
        <begin position="1"/>
        <end position="38"/>
    </location>
</feature>
<dbReference type="KEGG" id="zju:107433619"/>
<protein>
    <submittedName>
        <fullName evidence="3">Uncharacterized protein LOC107433619</fullName>
    </submittedName>
</protein>
<feature type="compositionally biased region" description="Polar residues" evidence="1">
    <location>
        <begin position="15"/>
        <end position="38"/>
    </location>
</feature>
<keyword evidence="2" id="KW-1185">Reference proteome</keyword>
<evidence type="ECO:0000313" key="2">
    <source>
        <dbReference type="Proteomes" id="UP001652623"/>
    </source>
</evidence>